<dbReference type="EMBL" id="CEKZ01000022">
    <property type="protein sequence ID" value="CEQ04842.1"/>
    <property type="molecule type" value="Genomic_DNA"/>
</dbReference>
<protein>
    <recommendedName>
        <fullName evidence="4">DHHW family protein</fullName>
    </recommendedName>
</protein>
<keyword evidence="1" id="KW-0812">Transmembrane</keyword>
<organism evidence="2 3">
    <name type="scientific">Paraclostridium sordellii</name>
    <name type="common">Clostridium sordellii</name>
    <dbReference type="NCBI Taxonomy" id="1505"/>
    <lineage>
        <taxon>Bacteria</taxon>
        <taxon>Bacillati</taxon>
        <taxon>Bacillota</taxon>
        <taxon>Clostridia</taxon>
        <taxon>Peptostreptococcales</taxon>
        <taxon>Peptostreptococcaceae</taxon>
        <taxon>Paraclostridium</taxon>
    </lineage>
</organism>
<reference evidence="2 3" key="1">
    <citation type="submission" date="2015-01" db="EMBL/GenBank/DDBJ databases">
        <authorList>
            <person name="Aslett A.Martin."/>
            <person name="De Silva Nishadi"/>
        </authorList>
    </citation>
    <scope>NUCLEOTIDE SEQUENCE [LARGE SCALE GENOMIC DNA]</scope>
    <source>
        <strain evidence="2 3">R28058</strain>
    </source>
</reference>
<dbReference type="AlphaFoldDB" id="A0A0C7GE34"/>
<dbReference type="RefSeq" id="WP_261291015.1">
    <property type="nucleotide sequence ID" value="NZ_CDNF01000008.1"/>
</dbReference>
<keyword evidence="1" id="KW-0472">Membrane</keyword>
<feature type="transmembrane region" description="Helical" evidence="1">
    <location>
        <begin position="21"/>
        <end position="45"/>
    </location>
</feature>
<keyword evidence="1" id="KW-1133">Transmembrane helix</keyword>
<gene>
    <name evidence="2" type="ORF">R28058_25591</name>
</gene>
<dbReference type="InterPro" id="IPR025945">
    <property type="entry name" value="DHHW"/>
</dbReference>
<accession>A0A0C7GE34</accession>
<dbReference type="Proteomes" id="UP000049127">
    <property type="component" value="Unassembled WGS sequence"/>
</dbReference>
<evidence type="ECO:0000313" key="3">
    <source>
        <dbReference type="Proteomes" id="UP000049127"/>
    </source>
</evidence>
<sequence length="395" mass="46718">MKYRNKKLRRNLQKNSRKYKNVYIKLMTIMFLLTIFVFVGLNLIIKDKEFSENENRILQQKPKFTFDRLFEGRYTKKYEKYTVDQIVGRDEFIKVKTNVDSLLGKNSENGVYKGEDGYLIEDFNKPNKEYLEANIKAINKFANKHKDINQYMLIAPNSVNILSDKLPNFAPVYDQDKYLKELDKSVDNKVKFINVSDSLKDHKKEYIYYKTDHHWTTLGAYYAFLDFANQAGLDVNPNGYEKYRVSNDFYGTLYSKSGYKVEPDKIDIFTPKDKNDQVIVEYKEEKKKSPTIYNSEALKKKDKYEVFLGGNHPLIDIKTTSESDKVLLLVKDSYANSFVQFLTHYYKEIIMVDPRYYYEDIEKLIKDKNITDMLYLYNSNTFFNDSSLSPVLNNI</sequence>
<dbReference type="Pfam" id="PF14286">
    <property type="entry name" value="DHHW"/>
    <property type="match status" value="1"/>
</dbReference>
<evidence type="ECO:0000313" key="2">
    <source>
        <dbReference type="EMBL" id="CEQ04842.1"/>
    </source>
</evidence>
<evidence type="ECO:0000256" key="1">
    <source>
        <dbReference type="SAM" id="Phobius"/>
    </source>
</evidence>
<evidence type="ECO:0008006" key="4">
    <source>
        <dbReference type="Google" id="ProtNLM"/>
    </source>
</evidence>
<proteinExistence type="predicted"/>
<name>A0A0C7GE34_PARSO</name>